<dbReference type="EMBL" id="JAJSOF020000011">
    <property type="protein sequence ID" value="KAJ4444874.1"/>
    <property type="molecule type" value="Genomic_DNA"/>
</dbReference>
<protein>
    <submittedName>
        <fullName evidence="2">Uncharacterized protein</fullName>
    </submittedName>
</protein>
<evidence type="ECO:0000313" key="3">
    <source>
        <dbReference type="Proteomes" id="UP001148838"/>
    </source>
</evidence>
<evidence type="ECO:0000256" key="1">
    <source>
        <dbReference type="SAM" id="MobiDB-lite"/>
    </source>
</evidence>
<feature type="compositionally biased region" description="Basic and acidic residues" evidence="1">
    <location>
        <begin position="140"/>
        <end position="157"/>
    </location>
</feature>
<reference evidence="2 3" key="1">
    <citation type="journal article" date="2022" name="Allergy">
        <title>Genome assembly and annotation of Periplaneta americana reveal a comprehensive cockroach allergen profile.</title>
        <authorList>
            <person name="Wang L."/>
            <person name="Xiong Q."/>
            <person name="Saelim N."/>
            <person name="Wang L."/>
            <person name="Nong W."/>
            <person name="Wan A.T."/>
            <person name="Shi M."/>
            <person name="Liu X."/>
            <person name="Cao Q."/>
            <person name="Hui J.H.L."/>
            <person name="Sookrung N."/>
            <person name="Leung T.F."/>
            <person name="Tungtrongchitr A."/>
            <person name="Tsui S.K.W."/>
        </authorList>
    </citation>
    <scope>NUCLEOTIDE SEQUENCE [LARGE SCALE GENOMIC DNA]</scope>
    <source>
        <strain evidence="2">PWHHKU_190912</strain>
    </source>
</reference>
<gene>
    <name evidence="2" type="ORF">ANN_06671</name>
</gene>
<dbReference type="Proteomes" id="UP001148838">
    <property type="component" value="Unassembled WGS sequence"/>
</dbReference>
<proteinExistence type="predicted"/>
<evidence type="ECO:0000313" key="2">
    <source>
        <dbReference type="EMBL" id="KAJ4444874.1"/>
    </source>
</evidence>
<keyword evidence="3" id="KW-1185">Reference proteome</keyword>
<feature type="region of interest" description="Disordered" evidence="1">
    <location>
        <begin position="118"/>
        <end position="177"/>
    </location>
</feature>
<organism evidence="2 3">
    <name type="scientific">Periplaneta americana</name>
    <name type="common">American cockroach</name>
    <name type="synonym">Blatta americana</name>
    <dbReference type="NCBI Taxonomy" id="6978"/>
    <lineage>
        <taxon>Eukaryota</taxon>
        <taxon>Metazoa</taxon>
        <taxon>Ecdysozoa</taxon>
        <taxon>Arthropoda</taxon>
        <taxon>Hexapoda</taxon>
        <taxon>Insecta</taxon>
        <taxon>Pterygota</taxon>
        <taxon>Neoptera</taxon>
        <taxon>Polyneoptera</taxon>
        <taxon>Dictyoptera</taxon>
        <taxon>Blattodea</taxon>
        <taxon>Blattoidea</taxon>
        <taxon>Blattidae</taxon>
        <taxon>Blattinae</taxon>
        <taxon>Periplaneta</taxon>
    </lineage>
</organism>
<name>A0ABQ8TFZ7_PERAM</name>
<accession>A0ABQ8TFZ7</accession>
<feature type="region of interest" description="Disordered" evidence="1">
    <location>
        <begin position="244"/>
        <end position="268"/>
    </location>
</feature>
<comment type="caution">
    <text evidence="2">The sequence shown here is derived from an EMBL/GenBank/DDBJ whole genome shotgun (WGS) entry which is preliminary data.</text>
</comment>
<sequence length="298" mass="33760">MGILTNILPMSTDCIVFITVTIKAVMSKQTGCSTSLMLAGNEFQSLGRAIVKEDEYEEVRWDGIVSIVSWRERVFRLWWEESVEECLESIKEPAVGSEEMERNRRVLKEKIRGLVSRSSGNDISSDNIHENSKASTTRSSSDRHGMRKEATSSDRVKPMTSSEEEISTRSRNLQTRQNSCNQHFEAIPRRVHCNYKLRAVFIDILSSGLRPHIDVSLTGEHDPKLQEYFVCPQNMPQFDSEGIPNQAPETNKPMILNGPTSRNREGSDQVSVEAMQLGHLYLSIDQETFDPSTGEPYD</sequence>